<dbReference type="GO" id="GO:1903724">
    <property type="term" value="P:positive regulation of centriole elongation"/>
    <property type="evidence" value="ECO:0007669"/>
    <property type="project" value="TreeGrafter"/>
</dbReference>
<feature type="region of interest" description="Disordered" evidence="1">
    <location>
        <begin position="53"/>
        <end position="78"/>
    </location>
</feature>
<evidence type="ECO:0000313" key="4">
    <source>
        <dbReference type="Proteomes" id="UP001152320"/>
    </source>
</evidence>
<evidence type="ECO:0000259" key="2">
    <source>
        <dbReference type="Pfam" id="PF12416"/>
    </source>
</evidence>
<dbReference type="EMBL" id="JAIZAY010000014">
    <property type="protein sequence ID" value="KAJ8029253.1"/>
    <property type="molecule type" value="Genomic_DNA"/>
</dbReference>
<evidence type="ECO:0000256" key="1">
    <source>
        <dbReference type="SAM" id="MobiDB-lite"/>
    </source>
</evidence>
<feature type="compositionally biased region" description="Basic and acidic residues" evidence="1">
    <location>
        <begin position="268"/>
        <end position="280"/>
    </location>
</feature>
<dbReference type="PANTHER" id="PTHR21574">
    <property type="entry name" value="CENTROSOMAL PROTEIN OF 120 KDA"/>
    <property type="match status" value="1"/>
</dbReference>
<feature type="domain" description="DUF3668" evidence="2">
    <location>
        <begin position="83"/>
        <end position="240"/>
    </location>
</feature>
<feature type="compositionally biased region" description="Polar residues" evidence="1">
    <location>
        <begin position="384"/>
        <end position="399"/>
    </location>
</feature>
<comment type="caution">
    <text evidence="3">The sequence shown here is derived from an EMBL/GenBank/DDBJ whole genome shotgun (WGS) entry which is preliminary data.</text>
</comment>
<keyword evidence="4" id="KW-1185">Reference proteome</keyword>
<dbReference type="PANTHER" id="PTHR21574:SF0">
    <property type="entry name" value="CENTROSOMAL PROTEIN OF 120 KDA"/>
    <property type="match status" value="1"/>
</dbReference>
<name>A0A9Q1BM37_HOLLE</name>
<dbReference type="InterPro" id="IPR039893">
    <property type="entry name" value="CEP120-like"/>
</dbReference>
<dbReference type="AlphaFoldDB" id="A0A9Q1BM37"/>
<protein>
    <recommendedName>
        <fullName evidence="2">DUF3668 domain-containing protein</fullName>
    </recommendedName>
</protein>
<gene>
    <name evidence="3" type="ORF">HOLleu_28601</name>
</gene>
<sequence length="972" mass="110826">MENSWQLTQWHTQKIQYLIRKKWYPLLNSKYSRLKPELQLALSLEVDTGPKDESFHAKAAPPRKGKAPTPDSTSESSLDPRFLTPILNSAEGFFQIGPPDACVDRFILSVTIAFANNLTELVPSTIPLPHRESGFFFYYKLFGNDVSNEIFKDLMNPNFSCERASVHIRSSVDVLRIFFEREPTLEIHLCCGDQVLGTTIIRLDQLLSPPSDAINQRPVSIEGSFPLTSPASTKEKVKGANCASVGASIVLRREGILPTEQQSQAPPKVEDVKEDKRSQDRPGGGKQSRVPQVAKDQGRKDKQPSGKQKRAREHDSDEDTDKEIDSIVEDEENQKPERDLEKGLQSADGDDRHKVPDKDRKDKHAAASGPGGVTSTEKRPPSVPTSLPSQQLRTSQHSPVSHPSLQSTQQPSTSAICHYGFSVDLRSIRNVNTSTALNIYLRYSYPFFGSSSPIMTHPPVEILNRHMEVYLPNSFCAFDFATSGQQLYDTLNRTPLSVEMWHRDKLAKDLLLGIAEVSLASVLQAPRIPITSADTPGTQGWRQICSEKVIAKRPSENQTHVAEVLVALGLEDFGPINTRQVFLSSDSSERSKPAKPVERIEPGEEEVSAPPDPRETVEYKTALELEMWKEQQADLFENQMKEKEVQRLQSLAEEFKRRDKERELLLKKKLDEYSHLEEQLRFALTEVEKREKQLATNEEEMGRLRDDLQREHERKLTEMQEASRRMKEDCIHQVELEKSKARILQEEIQHLTEVVKNLQQTVQQKERDFEIYKEQSATKPEIKLQSEISLLTLEKVELERKLDSLTKSKIHYKQQWGRALKELACLKEKQQSEAKARLVRQQQELEHMRLRYLAAEEKEVIKAENQELQDIRGELQKLQEQEEAKKMQMRQTAEPISSLPSSVPPPPEKTEERPPYSTKQPVIGSTGPVDEHVARLIEERDTLMRTGVYNHQDRIILELDRQIRDAITQSGS</sequence>
<feature type="compositionally biased region" description="Low complexity" evidence="1">
    <location>
        <begin position="401"/>
        <end position="411"/>
    </location>
</feature>
<dbReference type="GO" id="GO:0005813">
    <property type="term" value="C:centrosome"/>
    <property type="evidence" value="ECO:0007669"/>
    <property type="project" value="TreeGrafter"/>
</dbReference>
<dbReference type="Proteomes" id="UP001152320">
    <property type="component" value="Chromosome 14"/>
</dbReference>
<dbReference type="Gene3D" id="2.60.40.150">
    <property type="entry name" value="C2 domain"/>
    <property type="match status" value="1"/>
</dbReference>
<feature type="region of interest" description="Disordered" evidence="1">
    <location>
        <begin position="217"/>
        <end position="237"/>
    </location>
</feature>
<reference evidence="3" key="1">
    <citation type="submission" date="2021-10" db="EMBL/GenBank/DDBJ databases">
        <title>Tropical sea cucumber genome reveals ecological adaptation and Cuvierian tubules defense mechanism.</title>
        <authorList>
            <person name="Chen T."/>
        </authorList>
    </citation>
    <scope>NUCLEOTIDE SEQUENCE</scope>
    <source>
        <strain evidence="3">Nanhai2018</strain>
        <tissue evidence="3">Muscle</tissue>
    </source>
</reference>
<feature type="region of interest" description="Disordered" evidence="1">
    <location>
        <begin position="584"/>
        <end position="614"/>
    </location>
</feature>
<accession>A0A9Q1BM37</accession>
<feature type="compositionally biased region" description="Basic and acidic residues" evidence="1">
    <location>
        <begin position="349"/>
        <end position="365"/>
    </location>
</feature>
<feature type="region of interest" description="Disordered" evidence="1">
    <location>
        <begin position="885"/>
        <end position="929"/>
    </location>
</feature>
<feature type="region of interest" description="Disordered" evidence="1">
    <location>
        <begin position="256"/>
        <end position="411"/>
    </location>
</feature>
<dbReference type="InterPro" id="IPR022136">
    <property type="entry name" value="DUF3668"/>
</dbReference>
<organism evidence="3 4">
    <name type="scientific">Holothuria leucospilota</name>
    <name type="common">Black long sea cucumber</name>
    <name type="synonym">Mertensiothuria leucospilota</name>
    <dbReference type="NCBI Taxonomy" id="206669"/>
    <lineage>
        <taxon>Eukaryota</taxon>
        <taxon>Metazoa</taxon>
        <taxon>Echinodermata</taxon>
        <taxon>Eleutherozoa</taxon>
        <taxon>Echinozoa</taxon>
        <taxon>Holothuroidea</taxon>
        <taxon>Aspidochirotacea</taxon>
        <taxon>Aspidochirotida</taxon>
        <taxon>Holothuriidae</taxon>
        <taxon>Holothuria</taxon>
    </lineage>
</organism>
<dbReference type="InterPro" id="IPR035892">
    <property type="entry name" value="C2_domain_sf"/>
</dbReference>
<evidence type="ECO:0000313" key="3">
    <source>
        <dbReference type="EMBL" id="KAJ8029253.1"/>
    </source>
</evidence>
<feature type="compositionally biased region" description="Acidic residues" evidence="1">
    <location>
        <begin position="316"/>
        <end position="332"/>
    </location>
</feature>
<proteinExistence type="predicted"/>
<feature type="compositionally biased region" description="Basic and acidic residues" evidence="1">
    <location>
        <begin position="333"/>
        <end position="342"/>
    </location>
</feature>
<feature type="compositionally biased region" description="Basic and acidic residues" evidence="1">
    <location>
        <begin position="587"/>
        <end position="602"/>
    </location>
</feature>
<dbReference type="Pfam" id="PF12416">
    <property type="entry name" value="DUF3668"/>
    <property type="match status" value="1"/>
</dbReference>
<dbReference type="OrthoDB" id="332250at2759"/>